<dbReference type="Gene3D" id="3.40.50.720">
    <property type="entry name" value="NAD(P)-binding Rossmann-like Domain"/>
    <property type="match status" value="1"/>
</dbReference>
<dbReference type="InterPro" id="IPR036291">
    <property type="entry name" value="NAD(P)-bd_dom_sf"/>
</dbReference>
<evidence type="ECO:0000259" key="2">
    <source>
        <dbReference type="Pfam" id="PF01210"/>
    </source>
</evidence>
<dbReference type="SUPFAM" id="SSF48179">
    <property type="entry name" value="6-phosphogluconate dehydrogenase C-terminal domain-like"/>
    <property type="match status" value="1"/>
</dbReference>
<evidence type="ECO:0000313" key="4">
    <source>
        <dbReference type="EMBL" id="NLR19112.1"/>
    </source>
</evidence>
<dbReference type="RefSeq" id="WP_168925703.1">
    <property type="nucleotide sequence ID" value="NZ_JAAXLJ010000018.1"/>
</dbReference>
<feature type="domain" description="Opine dehydrogenase" evidence="3">
    <location>
        <begin position="213"/>
        <end position="370"/>
    </location>
</feature>
<dbReference type="InterPro" id="IPR051729">
    <property type="entry name" value="Opine/Lysopine_DH"/>
</dbReference>
<dbReference type="SUPFAM" id="SSF51735">
    <property type="entry name" value="NAD(P)-binding Rossmann-fold domains"/>
    <property type="match status" value="1"/>
</dbReference>
<evidence type="ECO:0000313" key="5">
    <source>
        <dbReference type="Proteomes" id="UP000763447"/>
    </source>
</evidence>
<dbReference type="PANTHER" id="PTHR38015">
    <property type="entry name" value="BLR6086 PROTEIN"/>
    <property type="match status" value="1"/>
</dbReference>
<feature type="domain" description="Glycerol-3-phosphate dehydrogenase NAD-dependent N-terminal" evidence="2">
    <location>
        <begin position="11"/>
        <end position="118"/>
    </location>
</feature>
<evidence type="ECO:0000256" key="1">
    <source>
        <dbReference type="ARBA" id="ARBA00023002"/>
    </source>
</evidence>
<proteinExistence type="predicted"/>
<dbReference type="Proteomes" id="UP000763447">
    <property type="component" value="Unassembled WGS sequence"/>
</dbReference>
<dbReference type="InterPro" id="IPR013328">
    <property type="entry name" value="6PGD_dom2"/>
</dbReference>
<name>A0ABX1KYV6_9LACO</name>
<dbReference type="PROSITE" id="PS00065">
    <property type="entry name" value="D_2_HYDROXYACID_DH_1"/>
    <property type="match status" value="1"/>
</dbReference>
<evidence type="ECO:0000259" key="3">
    <source>
        <dbReference type="Pfam" id="PF02317"/>
    </source>
</evidence>
<dbReference type="InterPro" id="IPR008927">
    <property type="entry name" value="6-PGluconate_DH-like_C_sf"/>
</dbReference>
<dbReference type="InterPro" id="IPR011128">
    <property type="entry name" value="G3P_DH_NAD-dep_N"/>
</dbReference>
<keyword evidence="5" id="KW-1185">Reference proteome</keyword>
<dbReference type="InterPro" id="IPR029752">
    <property type="entry name" value="D-isomer_DH_CS1"/>
</dbReference>
<keyword evidence="1" id="KW-0560">Oxidoreductase</keyword>
<dbReference type="Pfam" id="PF01210">
    <property type="entry name" value="NAD_Gly3P_dh_N"/>
    <property type="match status" value="1"/>
</dbReference>
<dbReference type="Gene3D" id="1.10.1040.10">
    <property type="entry name" value="N-(1-d-carboxylethyl)-l-norvaline Dehydrogenase, domain 2"/>
    <property type="match status" value="1"/>
</dbReference>
<sequence>MPEHDLSNDVVAVLGAGAVGRSVAADCKLGGNQVRLYDLPEFAKTSLANLDRTGITLEGKQWNKYNFTRSGTAKFDLVSTDLEKVLDGANLVIVAIPSVGHDAFFEKLVPLLQDGMIIHIIPDNFGSLKLRKKMRELGSTKEVIVGGWSSAPYGTRIIKEAGIDTTRVLLRYRAISLRGAALPTTDQEKFLESSAHLGCFDSVTFGDGPASGKTVLDIGFSNVNPVLHCPGTLLGVGVMENFGRVFGGNDKSKYSIYSYAYCESISEVQYAFYSEEVKLAHAIGVDVAHFDKEVFFSRSNILGPEYMGDGAAVPFDEQYPMAIGTGPFDIHDRYITEDVPVGCHIYHELGKKFNVDTRVIDSMITLASAMVGTDFYKTGVTLNELGIGQLDKQQLLDYLNTGALA</sequence>
<accession>A0ABX1KYV6</accession>
<reference evidence="4 5" key="1">
    <citation type="submission" date="2020-04" db="EMBL/GenBank/DDBJ databases">
        <title>A novel species of genus Lactobacillus that was isolated from fermented food Zha-chili.</title>
        <authorList>
            <person name="Zhang Z."/>
        </authorList>
    </citation>
    <scope>NUCLEOTIDE SEQUENCE [LARGE SCALE GENOMIC DNA]</scope>
    <source>
        <strain evidence="5">HBUAS51383</strain>
    </source>
</reference>
<organism evidence="4 5">
    <name type="scientific">Secundilactobacillus angelensis</name>
    <dbReference type="NCBI Taxonomy" id="2722706"/>
    <lineage>
        <taxon>Bacteria</taxon>
        <taxon>Bacillati</taxon>
        <taxon>Bacillota</taxon>
        <taxon>Bacilli</taxon>
        <taxon>Lactobacillales</taxon>
        <taxon>Lactobacillaceae</taxon>
        <taxon>Secundilactobacillus</taxon>
    </lineage>
</organism>
<dbReference type="EMBL" id="JAAXLJ010000018">
    <property type="protein sequence ID" value="NLR19112.1"/>
    <property type="molecule type" value="Genomic_DNA"/>
</dbReference>
<protein>
    <submittedName>
        <fullName evidence="4">NAD/NADP octopine/nopaline dehydrogenase</fullName>
    </submittedName>
</protein>
<comment type="caution">
    <text evidence="4">The sequence shown here is derived from an EMBL/GenBank/DDBJ whole genome shotgun (WGS) entry which is preliminary data.</text>
</comment>
<dbReference type="PANTHER" id="PTHR38015:SF1">
    <property type="entry name" value="OPINE DEHYDROGENASE DOMAIN-CONTAINING PROTEIN"/>
    <property type="match status" value="1"/>
</dbReference>
<gene>
    <name evidence="4" type="ORF">HC026_09330</name>
</gene>
<dbReference type="InterPro" id="IPR003421">
    <property type="entry name" value="Opine_DH"/>
</dbReference>
<dbReference type="Pfam" id="PF02317">
    <property type="entry name" value="Octopine_DH"/>
    <property type="match status" value="1"/>
</dbReference>